<evidence type="ECO:0000256" key="1">
    <source>
        <dbReference type="SAM" id="MobiDB-lite"/>
    </source>
</evidence>
<evidence type="ECO:0000313" key="3">
    <source>
        <dbReference type="Proteomes" id="UP000218209"/>
    </source>
</evidence>
<protein>
    <submittedName>
        <fullName evidence="2">Uncharacterized protein</fullName>
    </submittedName>
</protein>
<feature type="compositionally biased region" description="Low complexity" evidence="1">
    <location>
        <begin position="132"/>
        <end position="146"/>
    </location>
</feature>
<keyword evidence="3" id="KW-1185">Reference proteome</keyword>
<feature type="region of interest" description="Disordered" evidence="1">
    <location>
        <begin position="102"/>
        <end position="246"/>
    </location>
</feature>
<feature type="compositionally biased region" description="Low complexity" evidence="1">
    <location>
        <begin position="1"/>
        <end position="22"/>
    </location>
</feature>
<reference evidence="2 3" key="1">
    <citation type="submission" date="2017-03" db="EMBL/GenBank/DDBJ databases">
        <title>WGS assembly of Porphyra umbilicalis.</title>
        <authorList>
            <person name="Brawley S.H."/>
            <person name="Blouin N.A."/>
            <person name="Ficko-Blean E."/>
            <person name="Wheeler G.L."/>
            <person name="Lohr M."/>
            <person name="Goodson H.V."/>
            <person name="Jenkins J.W."/>
            <person name="Blaby-Haas C.E."/>
            <person name="Helliwell K.E."/>
            <person name="Chan C."/>
            <person name="Marriage T."/>
            <person name="Bhattacharya D."/>
            <person name="Klein A.S."/>
            <person name="Badis Y."/>
            <person name="Brodie J."/>
            <person name="Cao Y."/>
            <person name="Collen J."/>
            <person name="Dittami S.M."/>
            <person name="Gachon C.M."/>
            <person name="Green B.R."/>
            <person name="Karpowicz S."/>
            <person name="Kim J.W."/>
            <person name="Kudahl U."/>
            <person name="Lin S."/>
            <person name="Michel G."/>
            <person name="Mittag M."/>
            <person name="Olson B.J."/>
            <person name="Pangilinan J."/>
            <person name="Peng Y."/>
            <person name="Qiu H."/>
            <person name="Shu S."/>
            <person name="Singer J.T."/>
            <person name="Smith A.G."/>
            <person name="Sprecher B.N."/>
            <person name="Wagner V."/>
            <person name="Wang W."/>
            <person name="Wang Z.-Y."/>
            <person name="Yan J."/>
            <person name="Yarish C."/>
            <person name="Zoeuner-Riek S."/>
            <person name="Zhuang Y."/>
            <person name="Zou Y."/>
            <person name="Lindquist E.A."/>
            <person name="Grimwood J."/>
            <person name="Barry K."/>
            <person name="Rokhsar D.S."/>
            <person name="Schmutz J."/>
            <person name="Stiller J.W."/>
            <person name="Grossman A.R."/>
            <person name="Prochnik S.E."/>
        </authorList>
    </citation>
    <scope>NUCLEOTIDE SEQUENCE [LARGE SCALE GENOMIC DNA]</scope>
    <source>
        <strain evidence="2">4086291</strain>
    </source>
</reference>
<evidence type="ECO:0000313" key="2">
    <source>
        <dbReference type="EMBL" id="OSX71066.1"/>
    </source>
</evidence>
<organism evidence="2 3">
    <name type="scientific">Porphyra umbilicalis</name>
    <name type="common">Purple laver</name>
    <name type="synonym">Red alga</name>
    <dbReference type="NCBI Taxonomy" id="2786"/>
    <lineage>
        <taxon>Eukaryota</taxon>
        <taxon>Rhodophyta</taxon>
        <taxon>Bangiophyceae</taxon>
        <taxon>Bangiales</taxon>
        <taxon>Bangiaceae</taxon>
        <taxon>Porphyra</taxon>
    </lineage>
</organism>
<gene>
    <name evidence="2" type="ORF">BU14_0608s0011</name>
</gene>
<dbReference type="AlphaFoldDB" id="A0A1X6NRD6"/>
<dbReference type="Proteomes" id="UP000218209">
    <property type="component" value="Unassembled WGS sequence"/>
</dbReference>
<name>A0A1X6NRD6_PORUM</name>
<dbReference type="EMBL" id="KV919174">
    <property type="protein sequence ID" value="OSX71066.1"/>
    <property type="molecule type" value="Genomic_DNA"/>
</dbReference>
<feature type="compositionally biased region" description="Low complexity" evidence="1">
    <location>
        <begin position="219"/>
        <end position="229"/>
    </location>
</feature>
<feature type="compositionally biased region" description="Low complexity" evidence="1">
    <location>
        <begin position="34"/>
        <end position="54"/>
    </location>
</feature>
<feature type="region of interest" description="Disordered" evidence="1">
    <location>
        <begin position="1"/>
        <end position="90"/>
    </location>
</feature>
<accession>A0A1X6NRD6</accession>
<proteinExistence type="predicted"/>
<sequence>MPSRPAIARSTASGSASAPAAAQFPMCTCTTDRSSPVSSSLPSPAAAADTVAAGHARKPWAPPSRATARRSRMIRVAAPGASGARPPPTAAVGWCTAHAGGCRARRGGPSLPPSPASKTGCAHRGGGDRRGASASSSAHGGKASSDVVPHCHGGRDRDAASGGPCSLAAFQLDTRPRRRPPKTFVAAAPPLPLPLPRRQRLAEQLVRRWPRRQPPQPVTTPASAAPRPAWSRRPRRRRQRPPDVRR</sequence>
<feature type="compositionally biased region" description="Basic residues" evidence="1">
    <location>
        <begin position="230"/>
        <end position="239"/>
    </location>
</feature>